<dbReference type="AlphaFoldDB" id="A0A9I9DFI1"/>
<dbReference type="Gramene" id="MELO3C017857.2.1">
    <property type="protein sequence ID" value="MELO3C017857.2.1"/>
    <property type="gene ID" value="MELO3C017857.2"/>
</dbReference>
<sequence>MAPSPSLFESSHRAPPRQLCPGGRDYDVFYSKEIESFLVKVRMWGNTDMRRMALFCQMGTVEGS</sequence>
<name>A0A9I9DFI1_CUCME</name>
<protein>
    <submittedName>
        <fullName evidence="1">Uncharacterized protein</fullName>
    </submittedName>
</protein>
<accession>A0A9I9DFI1</accession>
<proteinExistence type="predicted"/>
<reference evidence="1" key="1">
    <citation type="submission" date="2023-03" db="UniProtKB">
        <authorList>
            <consortium name="EnsemblPlants"/>
        </authorList>
    </citation>
    <scope>IDENTIFICATION</scope>
</reference>
<organism evidence="1">
    <name type="scientific">Cucumis melo</name>
    <name type="common">Muskmelon</name>
    <dbReference type="NCBI Taxonomy" id="3656"/>
    <lineage>
        <taxon>Eukaryota</taxon>
        <taxon>Viridiplantae</taxon>
        <taxon>Streptophyta</taxon>
        <taxon>Embryophyta</taxon>
        <taxon>Tracheophyta</taxon>
        <taxon>Spermatophyta</taxon>
        <taxon>Magnoliopsida</taxon>
        <taxon>eudicotyledons</taxon>
        <taxon>Gunneridae</taxon>
        <taxon>Pentapetalae</taxon>
        <taxon>rosids</taxon>
        <taxon>fabids</taxon>
        <taxon>Cucurbitales</taxon>
        <taxon>Cucurbitaceae</taxon>
        <taxon>Benincaseae</taxon>
        <taxon>Cucumis</taxon>
    </lineage>
</organism>
<evidence type="ECO:0000313" key="1">
    <source>
        <dbReference type="EnsemblPlants" id="MELO3C017857.2.1"/>
    </source>
</evidence>
<dbReference type="EnsemblPlants" id="MELO3C017857.2.1">
    <property type="protein sequence ID" value="MELO3C017857.2.1"/>
    <property type="gene ID" value="MELO3C017857.2"/>
</dbReference>